<feature type="domain" description="Thioredoxin" evidence="4">
    <location>
        <begin position="65"/>
        <end position="227"/>
    </location>
</feature>
<dbReference type="AlphaFoldDB" id="A0A3B0T6C2"/>
<name>A0A3B0T6C2_9ZZZZ</name>
<dbReference type="PANTHER" id="PTHR12151">
    <property type="entry name" value="ELECTRON TRANSPORT PROTIN SCO1/SENC FAMILY MEMBER"/>
    <property type="match status" value="1"/>
</dbReference>
<accession>A0A3B0T6C2</accession>
<keyword evidence="3" id="KW-0812">Transmembrane</keyword>
<evidence type="ECO:0000256" key="2">
    <source>
        <dbReference type="ARBA" id="ARBA00023008"/>
    </source>
</evidence>
<evidence type="ECO:0000256" key="3">
    <source>
        <dbReference type="SAM" id="Phobius"/>
    </source>
</evidence>
<gene>
    <name evidence="5" type="ORF">MNBD_ALPHA09-54</name>
</gene>
<protein>
    <recommendedName>
        <fullName evidence="4">Thioredoxin domain-containing protein</fullName>
    </recommendedName>
</protein>
<keyword evidence="2" id="KW-0186">Copper</keyword>
<sequence length="298" mass="32679">MVRLILSCLAASVLLFGPVAAQDIVLAGKATMAPMTPAASEDQSGAHGHDSQPIDLDLALEKSEAALGRTIGDYTLTDDSGNTLTLAEFRGKPLVISPIYASCPMICPMITQHLIKAVARAEEIFGPGRFNILTVSFNPARDRPARLAAFRSEQDVPLDNWFIAVGDEATTKKFMDDLGFSYRATAGGYDHVTQTTILDSEGRVYRQVYGVDFPIQVFLEPMKEVVFGTGLKSLSMTSLVDRILFICTVYNPTSGRYEIDYAIAFGISIGGLSLLLTGFIIFRVWRQNRRLQRRSVRG</sequence>
<keyword evidence="3" id="KW-1133">Transmembrane helix</keyword>
<comment type="similarity">
    <text evidence="1">Belongs to the SCO1/2 family.</text>
</comment>
<dbReference type="CDD" id="cd02968">
    <property type="entry name" value="SCO"/>
    <property type="match status" value="1"/>
</dbReference>
<dbReference type="InterPro" id="IPR036249">
    <property type="entry name" value="Thioredoxin-like_sf"/>
</dbReference>
<evidence type="ECO:0000313" key="5">
    <source>
        <dbReference type="EMBL" id="VAW13925.1"/>
    </source>
</evidence>
<feature type="transmembrane region" description="Helical" evidence="3">
    <location>
        <begin position="261"/>
        <end position="285"/>
    </location>
</feature>
<dbReference type="Gene3D" id="3.40.30.10">
    <property type="entry name" value="Glutaredoxin"/>
    <property type="match status" value="1"/>
</dbReference>
<dbReference type="Pfam" id="PF02630">
    <property type="entry name" value="SCO1-SenC"/>
    <property type="match status" value="1"/>
</dbReference>
<evidence type="ECO:0000256" key="1">
    <source>
        <dbReference type="ARBA" id="ARBA00010996"/>
    </source>
</evidence>
<keyword evidence="3" id="KW-0472">Membrane</keyword>
<dbReference type="InterPro" id="IPR013766">
    <property type="entry name" value="Thioredoxin_domain"/>
</dbReference>
<dbReference type="EMBL" id="UOEM01000067">
    <property type="protein sequence ID" value="VAW13925.1"/>
    <property type="molecule type" value="Genomic_DNA"/>
</dbReference>
<dbReference type="InterPro" id="IPR003782">
    <property type="entry name" value="SCO1/SenC"/>
</dbReference>
<proteinExistence type="inferred from homology"/>
<reference evidence="5" key="1">
    <citation type="submission" date="2018-06" db="EMBL/GenBank/DDBJ databases">
        <authorList>
            <person name="Zhirakovskaya E."/>
        </authorList>
    </citation>
    <scope>NUCLEOTIDE SEQUENCE</scope>
</reference>
<dbReference type="SUPFAM" id="SSF52833">
    <property type="entry name" value="Thioredoxin-like"/>
    <property type="match status" value="1"/>
</dbReference>
<organism evidence="5">
    <name type="scientific">hydrothermal vent metagenome</name>
    <dbReference type="NCBI Taxonomy" id="652676"/>
    <lineage>
        <taxon>unclassified sequences</taxon>
        <taxon>metagenomes</taxon>
        <taxon>ecological metagenomes</taxon>
    </lineage>
</organism>
<dbReference type="PANTHER" id="PTHR12151:SF8">
    <property type="entry name" value="THIOREDOXIN DOMAIN-CONTAINING PROTEIN"/>
    <property type="match status" value="1"/>
</dbReference>
<evidence type="ECO:0000259" key="4">
    <source>
        <dbReference type="PROSITE" id="PS51352"/>
    </source>
</evidence>
<dbReference type="PROSITE" id="PS51352">
    <property type="entry name" value="THIOREDOXIN_2"/>
    <property type="match status" value="1"/>
</dbReference>